<proteinExistence type="inferred from homology"/>
<evidence type="ECO:0000256" key="3">
    <source>
        <dbReference type="ARBA" id="ARBA00022448"/>
    </source>
</evidence>
<comment type="caution">
    <text evidence="5">The sequence shown here is derived from an EMBL/GenBank/DDBJ whole genome shotgun (WGS) entry which is preliminary data.</text>
</comment>
<dbReference type="PANTHER" id="PTHR43649">
    <property type="entry name" value="ARABINOSE-BINDING PROTEIN-RELATED"/>
    <property type="match status" value="1"/>
</dbReference>
<dbReference type="PANTHER" id="PTHR43649:SF31">
    <property type="entry name" value="SN-GLYCEROL-3-PHOSPHATE-BINDING PERIPLASMIC PROTEIN UGPB"/>
    <property type="match status" value="1"/>
</dbReference>
<keyword evidence="6" id="KW-1185">Reference proteome</keyword>
<name>A0ABU8RF75_9ACTN</name>
<evidence type="ECO:0000256" key="1">
    <source>
        <dbReference type="ARBA" id="ARBA00004196"/>
    </source>
</evidence>
<dbReference type="RefSeq" id="WP_339573124.1">
    <property type="nucleotide sequence ID" value="NZ_JBBIAA010000001.1"/>
</dbReference>
<dbReference type="InterPro" id="IPR022386">
    <property type="entry name" value="Chitin_NgcE"/>
</dbReference>
<gene>
    <name evidence="5" type="primary">ngcE</name>
    <name evidence="5" type="ORF">WDZ17_00300</name>
</gene>
<organism evidence="5 6">
    <name type="scientific">Pseudokineococcus basanitobsidens</name>
    <dbReference type="NCBI Taxonomy" id="1926649"/>
    <lineage>
        <taxon>Bacteria</taxon>
        <taxon>Bacillati</taxon>
        <taxon>Actinomycetota</taxon>
        <taxon>Actinomycetes</taxon>
        <taxon>Kineosporiales</taxon>
        <taxon>Kineosporiaceae</taxon>
        <taxon>Pseudokineococcus</taxon>
    </lineage>
</organism>
<evidence type="ECO:0000313" key="5">
    <source>
        <dbReference type="EMBL" id="MEJ5943732.1"/>
    </source>
</evidence>
<dbReference type="Pfam" id="PF01547">
    <property type="entry name" value="SBP_bac_1"/>
    <property type="match status" value="1"/>
</dbReference>
<protein>
    <submittedName>
        <fullName evidence="5">N-acetylglucosamine/diacetylchitobiose ABC transporter substrate-binding protein</fullName>
    </submittedName>
</protein>
<dbReference type="EMBL" id="JBBIAA010000001">
    <property type="protein sequence ID" value="MEJ5943732.1"/>
    <property type="molecule type" value="Genomic_DNA"/>
</dbReference>
<evidence type="ECO:0000256" key="4">
    <source>
        <dbReference type="ARBA" id="ARBA00022729"/>
    </source>
</evidence>
<dbReference type="SUPFAM" id="SSF53850">
    <property type="entry name" value="Periplasmic binding protein-like II"/>
    <property type="match status" value="1"/>
</dbReference>
<dbReference type="InterPro" id="IPR050490">
    <property type="entry name" value="Bact_solute-bd_prot1"/>
</dbReference>
<reference evidence="5 6" key="1">
    <citation type="journal article" date="2017" name="Int. J. Syst. Evol. Microbiol.">
        <title>Pseudokineococcus basanitobsidens sp. nov., isolated from volcanic rock.</title>
        <authorList>
            <person name="Lee D.W."/>
            <person name="Park M.Y."/>
            <person name="Kim J.J."/>
            <person name="Kim B.S."/>
        </authorList>
    </citation>
    <scope>NUCLEOTIDE SEQUENCE [LARGE SCALE GENOMIC DNA]</scope>
    <source>
        <strain evidence="5 6">DSM 103726</strain>
    </source>
</reference>
<evidence type="ECO:0000313" key="6">
    <source>
        <dbReference type="Proteomes" id="UP001387100"/>
    </source>
</evidence>
<keyword evidence="3" id="KW-0813">Transport</keyword>
<comment type="similarity">
    <text evidence="2">Belongs to the bacterial solute-binding protein 1 family.</text>
</comment>
<evidence type="ECO:0000256" key="2">
    <source>
        <dbReference type="ARBA" id="ARBA00008520"/>
    </source>
</evidence>
<dbReference type="NCBIfam" id="TIGR03851">
    <property type="entry name" value="chitin_NgcE"/>
    <property type="match status" value="1"/>
</dbReference>
<keyword evidence="4" id="KW-0732">Signal</keyword>
<dbReference type="PROSITE" id="PS51318">
    <property type="entry name" value="TAT"/>
    <property type="match status" value="1"/>
</dbReference>
<dbReference type="Gene3D" id="3.40.190.10">
    <property type="entry name" value="Periplasmic binding protein-like II"/>
    <property type="match status" value="2"/>
</dbReference>
<comment type="subcellular location">
    <subcellularLocation>
        <location evidence="1">Cell envelope</location>
    </subcellularLocation>
</comment>
<accession>A0ABU8RF75</accession>
<dbReference type="Proteomes" id="UP001387100">
    <property type="component" value="Unassembled WGS sequence"/>
</dbReference>
<sequence>MSPKPTATPGASSPLQRRAFLKAVTAGAVVTPFGLTLASCAAGGSGPDESGGGGAATGDVSSDNPFGLAADSSVDVVIFDGGFGTDYADYDADLLEQNHDGVTVDITGTTEIAQQMQPRFVGGNPPDLLHNAGAQAIGLSSIVDQLEDLSDVVDAPNLAGDTIRDTLFPNVLGVNMYGDRMPTLYYVLTVYALWYSKSLFDANGWAPPTTWDEALELGAAAQEQGKYLFTWGKEAASYYHTMVLDSAIKSGGDEIRLKMANLEPDAWSQPAVTDVLAALEQVVSRGYMRPGGAGTQFTQAQAQWSQAQEALLYPSGSWIENEMADATADDFQMTGAPAPTTPDPALPYEALNNTPNEMFVVPSQGANVAGGKEFLRTMLSPEAATEFTRLTLAATIVADTIPDDAFGSSALASQVAMLDAAGDNTFNYNFYQTYGMTTDINVLWNSFLSGQSTAADLASGMQALLDRIREDDAVTKVEVS</sequence>
<dbReference type="InterPro" id="IPR006311">
    <property type="entry name" value="TAT_signal"/>
</dbReference>
<dbReference type="InterPro" id="IPR006059">
    <property type="entry name" value="SBP"/>
</dbReference>